<evidence type="ECO:0000259" key="2">
    <source>
        <dbReference type="Pfam" id="PF12849"/>
    </source>
</evidence>
<evidence type="ECO:0000256" key="1">
    <source>
        <dbReference type="ARBA" id="ARBA00022729"/>
    </source>
</evidence>
<dbReference type="AlphaFoldDB" id="A0A4V3C2X7"/>
<dbReference type="SUPFAM" id="SSF53850">
    <property type="entry name" value="Periplasmic binding protein-like II"/>
    <property type="match status" value="1"/>
</dbReference>
<dbReference type="PROSITE" id="PS51257">
    <property type="entry name" value="PROKAR_LIPOPROTEIN"/>
    <property type="match status" value="1"/>
</dbReference>
<dbReference type="RefSeq" id="WP_133558362.1">
    <property type="nucleotide sequence ID" value="NZ_SNWM01000005.1"/>
</dbReference>
<dbReference type="PANTHER" id="PTHR30570">
    <property type="entry name" value="PERIPLASMIC PHOSPHATE BINDING COMPONENT OF PHOSPHATE ABC TRANSPORTER"/>
    <property type="match status" value="1"/>
</dbReference>
<reference evidence="3 4" key="1">
    <citation type="submission" date="2019-03" db="EMBL/GenBank/DDBJ databases">
        <title>Genomic Encyclopedia of Archaeal and Bacterial Type Strains, Phase II (KMG-II): from individual species to whole genera.</title>
        <authorList>
            <person name="Goeker M."/>
        </authorList>
    </citation>
    <scope>NUCLEOTIDE SEQUENCE [LARGE SCALE GENOMIC DNA]</scope>
    <source>
        <strain evidence="3 4">DSM 19034</strain>
    </source>
</reference>
<accession>A0A4V3C2X7</accession>
<feature type="domain" description="PBP" evidence="2">
    <location>
        <begin position="28"/>
        <end position="276"/>
    </location>
</feature>
<dbReference type="Proteomes" id="UP000295499">
    <property type="component" value="Unassembled WGS sequence"/>
</dbReference>
<comment type="caution">
    <text evidence="3">The sequence shown here is derived from an EMBL/GenBank/DDBJ whole genome shotgun (WGS) entry which is preliminary data.</text>
</comment>
<dbReference type="EMBL" id="SNWM01000005">
    <property type="protein sequence ID" value="TDO20079.1"/>
    <property type="molecule type" value="Genomic_DNA"/>
</dbReference>
<dbReference type="PANTHER" id="PTHR30570:SF1">
    <property type="entry name" value="PHOSPHATE-BINDING PROTEIN PSTS"/>
    <property type="match status" value="1"/>
</dbReference>
<evidence type="ECO:0000313" key="4">
    <source>
        <dbReference type="Proteomes" id="UP000295499"/>
    </source>
</evidence>
<name>A0A4V3C2X7_9SPHI</name>
<organism evidence="3 4">
    <name type="scientific">Pedobacter duraquae</name>
    <dbReference type="NCBI Taxonomy" id="425511"/>
    <lineage>
        <taxon>Bacteria</taxon>
        <taxon>Pseudomonadati</taxon>
        <taxon>Bacteroidota</taxon>
        <taxon>Sphingobacteriia</taxon>
        <taxon>Sphingobacteriales</taxon>
        <taxon>Sphingobacteriaceae</taxon>
        <taxon>Pedobacter</taxon>
    </lineage>
</organism>
<dbReference type="InterPro" id="IPR024370">
    <property type="entry name" value="PBP_domain"/>
</dbReference>
<keyword evidence="4" id="KW-1185">Reference proteome</keyword>
<sequence length="303" mass="33507">MKKYSFLLVLLVLFAACKRKNTATTEVEESRTTGSVKILVDESFDDIVSDQIEVFQSDYPATKFDIVTGNENKILPTFLNDSVRVIIMSRVLTKKEEQNYVRRSIPIYTQRFAIDGIALVTGADEPDSTITADEVIAILKGTSTSGKSLVFDNPYSATVGYFKALAQISELPKKGVYTLQTNSDVIKFVATNKNYIGVVGVNWTLEGNKNTAAYLPKIKLLGVKNVKGKKGDDAFYKPTQQNLISGIYPFLRNVYIINCEGKEGLGTGFANWLASPRGQLIVLKSGLGPHKLLPREFNLKNTN</sequence>
<dbReference type="Pfam" id="PF12849">
    <property type="entry name" value="PBP_like_2"/>
    <property type="match status" value="1"/>
</dbReference>
<evidence type="ECO:0000313" key="3">
    <source>
        <dbReference type="EMBL" id="TDO20079.1"/>
    </source>
</evidence>
<dbReference type="InterPro" id="IPR050811">
    <property type="entry name" value="Phosphate_ABC_transporter"/>
</dbReference>
<keyword evidence="1" id="KW-0732">Signal</keyword>
<proteinExistence type="predicted"/>
<gene>
    <name evidence="3" type="ORF">CLV32_3838</name>
</gene>
<dbReference type="Gene3D" id="3.40.190.10">
    <property type="entry name" value="Periplasmic binding protein-like II"/>
    <property type="match status" value="2"/>
</dbReference>
<protein>
    <submittedName>
        <fullName evidence="3">Phosphate ABC transporter substrate-binding protein (PhoT family)</fullName>
    </submittedName>
</protein>
<dbReference type="OrthoDB" id="1450880at2"/>